<organism evidence="1 2">
    <name type="scientific">Myroides pelagicus</name>
    <dbReference type="NCBI Taxonomy" id="270914"/>
    <lineage>
        <taxon>Bacteria</taxon>
        <taxon>Pseudomonadati</taxon>
        <taxon>Bacteroidota</taxon>
        <taxon>Flavobacteriia</taxon>
        <taxon>Flavobacteriales</taxon>
        <taxon>Flavobacteriaceae</taxon>
        <taxon>Myroides</taxon>
    </lineage>
</organism>
<dbReference type="InterPro" id="IPR012657">
    <property type="entry name" value="23S_rRNA-intervening_sequence"/>
</dbReference>
<sequence length="28" mass="3064">MRKAVVSIPTNIAEGCGKDTQRELGIYI</sequence>
<reference evidence="1 2" key="1">
    <citation type="journal article" date="2006" name="Int. J. Syst. Evol. Microbiol.">
        <title>Myroides pelagicus sp. nov., isolated from seawater in Thailand.</title>
        <authorList>
            <person name="Yoon J."/>
            <person name="Maneerat S."/>
            <person name="Kawai F."/>
            <person name="Yokota A."/>
        </authorList>
    </citation>
    <scope>NUCLEOTIDE SEQUENCE [LARGE SCALE GENOMIC DNA]</scope>
    <source>
        <strain evidence="1 2">SM1T</strain>
    </source>
</reference>
<dbReference type="Gene3D" id="1.20.1440.60">
    <property type="entry name" value="23S rRNA-intervening sequence"/>
    <property type="match status" value="1"/>
</dbReference>
<protein>
    <submittedName>
        <fullName evidence="1">Four helix bundle protein</fullName>
    </submittedName>
</protein>
<dbReference type="NCBIfam" id="TIGR02436">
    <property type="entry name" value="four helix bundle protein"/>
    <property type="match status" value="1"/>
</dbReference>
<gene>
    <name evidence="1" type="ORF">GJV77_13615</name>
</gene>
<accession>A0A7K1GPT5</accession>
<dbReference type="Proteomes" id="UP000488936">
    <property type="component" value="Unassembled WGS sequence"/>
</dbReference>
<evidence type="ECO:0000313" key="2">
    <source>
        <dbReference type="Proteomes" id="UP000488936"/>
    </source>
</evidence>
<proteinExistence type="predicted"/>
<dbReference type="EMBL" id="WMJY01000048">
    <property type="protein sequence ID" value="MTH30915.1"/>
    <property type="molecule type" value="Genomic_DNA"/>
</dbReference>
<dbReference type="InterPro" id="IPR036583">
    <property type="entry name" value="23S_rRNA_IVS_sf"/>
</dbReference>
<evidence type="ECO:0000313" key="1">
    <source>
        <dbReference type="EMBL" id="MTH30915.1"/>
    </source>
</evidence>
<comment type="caution">
    <text evidence="1">The sequence shown here is derived from an EMBL/GenBank/DDBJ whole genome shotgun (WGS) entry which is preliminary data.</text>
</comment>
<keyword evidence="2" id="KW-1185">Reference proteome</keyword>
<dbReference type="AlphaFoldDB" id="A0A7K1GPT5"/>
<name>A0A7K1GPT5_9FLAO</name>
<dbReference type="SUPFAM" id="SSF158446">
    <property type="entry name" value="IVS-encoded protein-like"/>
    <property type="match status" value="1"/>
</dbReference>